<proteinExistence type="predicted"/>
<evidence type="ECO:0008006" key="2">
    <source>
        <dbReference type="Google" id="ProtNLM"/>
    </source>
</evidence>
<organism evidence="1">
    <name type="scientific">Salmonella phage vB_SEnST11_KE22</name>
    <dbReference type="NCBI Taxonomy" id="3161173"/>
    <lineage>
        <taxon>Viruses</taxon>
        <taxon>Duplodnaviria</taxon>
        <taxon>Heunggongvirae</taxon>
        <taxon>Uroviricota</taxon>
        <taxon>Caudoviricetes</taxon>
        <taxon>Vequintavirinae</taxon>
        <taxon>Seunavirus</taxon>
    </lineage>
</organism>
<protein>
    <recommendedName>
        <fullName evidence="2">Tail fiber protein</fullName>
    </recommendedName>
</protein>
<accession>A0AAU8GFD5</accession>
<sequence length="114" mass="12299">MEELLLATPEPVGDQFQYAGTLTQAQFIPYADLVKNLAPTTAFGEQSGFKYFVFSRGNVTVVVPSHPVGRMSYNNIYLQGAVFGSGGTGKAPNGVTPLCKIRPSRFLVILILSD</sequence>
<reference evidence="1" key="1">
    <citation type="submission" date="2024-05" db="EMBL/GenBank/DDBJ databases">
        <authorList>
            <person name="Mugo M.M."/>
            <person name="Musyoki A.M."/>
            <person name="Makumi A.M."/>
            <person name="Mutai I."/>
            <person name="Drechsel O."/>
            <person name="Kering K.K."/>
            <person name="Muturi P."/>
            <person name="Mbae C.K."/>
            <person name="Kariuki S.M."/>
        </authorList>
    </citation>
    <scope>NUCLEOTIDE SEQUENCE</scope>
</reference>
<gene>
    <name evidence="1" type="ORF">NDDWPVAN_CDS0070</name>
</gene>
<evidence type="ECO:0000313" key="1">
    <source>
        <dbReference type="EMBL" id="XCH40196.1"/>
    </source>
</evidence>
<name>A0AAU8GFD5_9CAUD</name>
<dbReference type="EMBL" id="PP856721">
    <property type="protein sequence ID" value="XCH40196.1"/>
    <property type="molecule type" value="Genomic_DNA"/>
</dbReference>